<feature type="region of interest" description="Disordered" evidence="8">
    <location>
        <begin position="30"/>
        <end position="49"/>
    </location>
</feature>
<dbReference type="GO" id="GO:0004089">
    <property type="term" value="F:carbonate dehydratase activity"/>
    <property type="evidence" value="ECO:0007669"/>
    <property type="project" value="UniProtKB-EC"/>
</dbReference>
<dbReference type="RefSeq" id="WP_216358747.1">
    <property type="nucleotide sequence ID" value="NZ_OBDZ01000004.1"/>
</dbReference>
<evidence type="ECO:0000256" key="4">
    <source>
        <dbReference type="ARBA" id="ARBA00022833"/>
    </source>
</evidence>
<keyword evidence="5" id="KW-0456">Lyase</keyword>
<feature type="binding site" evidence="7">
    <location>
        <position position="149"/>
    </location>
    <ligand>
        <name>Zn(2+)</name>
        <dbReference type="ChEBI" id="CHEBI:29105"/>
    </ligand>
</feature>
<comment type="similarity">
    <text evidence="1">Belongs to the beta-class carbonic anhydrase family.</text>
</comment>
<proteinExistence type="inferred from homology"/>
<dbReference type="SMART" id="SM00947">
    <property type="entry name" value="Pro_CA"/>
    <property type="match status" value="1"/>
</dbReference>
<evidence type="ECO:0000256" key="2">
    <source>
        <dbReference type="ARBA" id="ARBA00012925"/>
    </source>
</evidence>
<organism evidence="9 10">
    <name type="scientific">Orenia metallireducens</name>
    <dbReference type="NCBI Taxonomy" id="1413210"/>
    <lineage>
        <taxon>Bacteria</taxon>
        <taxon>Bacillati</taxon>
        <taxon>Bacillota</taxon>
        <taxon>Clostridia</taxon>
        <taxon>Halanaerobiales</taxon>
        <taxon>Halobacteroidaceae</taxon>
        <taxon>Orenia</taxon>
    </lineage>
</organism>
<dbReference type="InterPro" id="IPR001765">
    <property type="entry name" value="Carbonic_anhydrase"/>
</dbReference>
<feature type="binding site" evidence="7">
    <location>
        <position position="96"/>
    </location>
    <ligand>
        <name>Zn(2+)</name>
        <dbReference type="ChEBI" id="CHEBI:29105"/>
    </ligand>
</feature>
<comment type="catalytic activity">
    <reaction evidence="6">
        <text>hydrogencarbonate + H(+) = CO2 + H2O</text>
        <dbReference type="Rhea" id="RHEA:10748"/>
        <dbReference type="ChEBI" id="CHEBI:15377"/>
        <dbReference type="ChEBI" id="CHEBI:15378"/>
        <dbReference type="ChEBI" id="CHEBI:16526"/>
        <dbReference type="ChEBI" id="CHEBI:17544"/>
        <dbReference type="EC" id="4.2.1.1"/>
    </reaction>
</comment>
<dbReference type="PANTHER" id="PTHR11002">
    <property type="entry name" value="CARBONIC ANHYDRASE"/>
    <property type="match status" value="1"/>
</dbReference>
<dbReference type="PANTHER" id="PTHR11002:SF76">
    <property type="entry name" value="CARBONIC ANHYDRASE"/>
    <property type="match status" value="1"/>
</dbReference>
<evidence type="ECO:0000313" key="10">
    <source>
        <dbReference type="Proteomes" id="UP000219573"/>
    </source>
</evidence>
<evidence type="ECO:0000256" key="5">
    <source>
        <dbReference type="ARBA" id="ARBA00023239"/>
    </source>
</evidence>
<dbReference type="PROSITE" id="PS51257">
    <property type="entry name" value="PROKAR_LIPOPROTEIN"/>
    <property type="match status" value="1"/>
</dbReference>
<protein>
    <recommendedName>
        <fullName evidence="2">carbonic anhydrase</fullName>
        <ecNumber evidence="2">4.2.1.1</ecNumber>
    </recommendedName>
</protein>
<dbReference type="Gene3D" id="3.40.1050.10">
    <property type="entry name" value="Carbonic anhydrase"/>
    <property type="match status" value="1"/>
</dbReference>
<dbReference type="SUPFAM" id="SSF53056">
    <property type="entry name" value="beta-carbonic anhydrase, cab"/>
    <property type="match status" value="1"/>
</dbReference>
<dbReference type="CDD" id="cd03378">
    <property type="entry name" value="beta_CA_cladeC"/>
    <property type="match status" value="1"/>
</dbReference>
<keyword evidence="4 7" id="KW-0862">Zinc</keyword>
<evidence type="ECO:0000256" key="1">
    <source>
        <dbReference type="ARBA" id="ARBA00006217"/>
    </source>
</evidence>
<name>A0A285G264_9FIRM</name>
<dbReference type="EMBL" id="OBDZ01000004">
    <property type="protein sequence ID" value="SNY17615.1"/>
    <property type="molecule type" value="Genomic_DNA"/>
</dbReference>
<dbReference type="AlphaFoldDB" id="A0A285G264"/>
<keyword evidence="10" id="KW-1185">Reference proteome</keyword>
<feature type="binding site" evidence="7">
    <location>
        <position position="152"/>
    </location>
    <ligand>
        <name>Zn(2+)</name>
        <dbReference type="ChEBI" id="CHEBI:29105"/>
    </ligand>
</feature>
<dbReference type="Proteomes" id="UP000219573">
    <property type="component" value="Unassembled WGS sequence"/>
</dbReference>
<feature type="binding site" evidence="7">
    <location>
        <position position="98"/>
    </location>
    <ligand>
        <name>Zn(2+)</name>
        <dbReference type="ChEBI" id="CHEBI:29105"/>
    </ligand>
</feature>
<evidence type="ECO:0000256" key="6">
    <source>
        <dbReference type="ARBA" id="ARBA00048348"/>
    </source>
</evidence>
<accession>A0A285G264</accession>
<sequence>MNKKGIVCLISLLLLIGIMGCSMQNGGDTADSKELSEVKKTVGNKPSPEQALNLLKEGNKRFWLGESKHPDITKKRFEQAGKEDQKDYAYATVIACSDSRVPVELIFDAGVMDIFTIRIAGNVIDTDEAGSIEYGLAHVNTPVLVVLGHTQCGAVTAVTHSIQGVAHALERNIPALVDNIEPAVKSTIQAHPDLETDQIISYAIEENVWQSIEDLFMASPITRELVRDRKVKVIGAIYDVSTGKVNWLPFEKVDQILKNVEESSEKSSNVMAE</sequence>
<gene>
    <name evidence="9" type="ORF">SAMN06265827_104167</name>
</gene>
<dbReference type="Pfam" id="PF00484">
    <property type="entry name" value="Pro_CA"/>
    <property type="match status" value="1"/>
</dbReference>
<comment type="cofactor">
    <cofactor evidence="7">
        <name>Zn(2+)</name>
        <dbReference type="ChEBI" id="CHEBI:29105"/>
    </cofactor>
    <text evidence="7">Binds 1 zinc ion per subunit.</text>
</comment>
<evidence type="ECO:0000256" key="3">
    <source>
        <dbReference type="ARBA" id="ARBA00022723"/>
    </source>
</evidence>
<dbReference type="InterPro" id="IPR036874">
    <property type="entry name" value="Carbonic_anhydrase_sf"/>
</dbReference>
<evidence type="ECO:0000313" key="9">
    <source>
        <dbReference type="EMBL" id="SNY17615.1"/>
    </source>
</evidence>
<keyword evidence="3 7" id="KW-0479">Metal-binding</keyword>
<evidence type="ECO:0000256" key="7">
    <source>
        <dbReference type="PIRSR" id="PIRSR601765-1"/>
    </source>
</evidence>
<feature type="compositionally biased region" description="Basic and acidic residues" evidence="8">
    <location>
        <begin position="30"/>
        <end position="40"/>
    </location>
</feature>
<dbReference type="GO" id="GO:0008270">
    <property type="term" value="F:zinc ion binding"/>
    <property type="evidence" value="ECO:0007669"/>
    <property type="project" value="InterPro"/>
</dbReference>
<reference evidence="10" key="1">
    <citation type="submission" date="2017-09" db="EMBL/GenBank/DDBJ databases">
        <authorList>
            <person name="Varghese N."/>
            <person name="Submissions S."/>
        </authorList>
    </citation>
    <scope>NUCLEOTIDE SEQUENCE [LARGE SCALE GENOMIC DNA]</scope>
    <source>
        <strain evidence="10">MSL47</strain>
    </source>
</reference>
<evidence type="ECO:0000256" key="8">
    <source>
        <dbReference type="SAM" id="MobiDB-lite"/>
    </source>
</evidence>
<dbReference type="EC" id="4.2.1.1" evidence="2"/>